<dbReference type="OrthoDB" id="6341116at2759"/>
<evidence type="ECO:0000313" key="2">
    <source>
        <dbReference type="Proteomes" id="UP000789390"/>
    </source>
</evidence>
<gene>
    <name evidence="1" type="ORF">DGAL_LOCUS3798</name>
</gene>
<dbReference type="Proteomes" id="UP000789390">
    <property type="component" value="Unassembled WGS sequence"/>
</dbReference>
<accession>A0A8J2RFY3</accession>
<organism evidence="1 2">
    <name type="scientific">Daphnia galeata</name>
    <dbReference type="NCBI Taxonomy" id="27404"/>
    <lineage>
        <taxon>Eukaryota</taxon>
        <taxon>Metazoa</taxon>
        <taxon>Ecdysozoa</taxon>
        <taxon>Arthropoda</taxon>
        <taxon>Crustacea</taxon>
        <taxon>Branchiopoda</taxon>
        <taxon>Diplostraca</taxon>
        <taxon>Cladocera</taxon>
        <taxon>Anomopoda</taxon>
        <taxon>Daphniidae</taxon>
        <taxon>Daphnia</taxon>
    </lineage>
</organism>
<evidence type="ECO:0000313" key="1">
    <source>
        <dbReference type="EMBL" id="CAH0101466.1"/>
    </source>
</evidence>
<name>A0A8J2RFY3_9CRUS</name>
<sequence>MLNEKRMLMVNSPSKGKRVSSEPTQVVFFCFALSWITLVKSRPQLRPYLSHFRYAVEFQSRTPDGGANNQPFATFEARSFTANSSSLSVEETAVSILLKLKFFPFRKTTSSDNSVVEARLGGESKDNGVWGAGIDFGLPDGSGFGYGEDANFKTFSFSSISYIFQ</sequence>
<reference evidence="1" key="1">
    <citation type="submission" date="2021-11" db="EMBL/GenBank/DDBJ databases">
        <authorList>
            <person name="Schell T."/>
        </authorList>
    </citation>
    <scope>NUCLEOTIDE SEQUENCE</scope>
    <source>
        <strain evidence="1">M5</strain>
    </source>
</reference>
<keyword evidence="2" id="KW-1185">Reference proteome</keyword>
<comment type="caution">
    <text evidence="1">The sequence shown here is derived from an EMBL/GenBank/DDBJ whole genome shotgun (WGS) entry which is preliminary data.</text>
</comment>
<dbReference type="EMBL" id="CAKKLH010000057">
    <property type="protein sequence ID" value="CAH0101466.1"/>
    <property type="molecule type" value="Genomic_DNA"/>
</dbReference>
<protein>
    <submittedName>
        <fullName evidence="1">Uncharacterized protein</fullName>
    </submittedName>
</protein>
<proteinExistence type="predicted"/>
<dbReference type="AlphaFoldDB" id="A0A8J2RFY3"/>